<protein>
    <submittedName>
        <fullName evidence="2">Uncharacterized protein</fullName>
    </submittedName>
</protein>
<gene>
    <name evidence="2" type="ORF">NPIL_476131</name>
</gene>
<keyword evidence="1" id="KW-1133">Transmembrane helix</keyword>
<sequence>MFKSSEAIYWIIFVLISALFCKQIMPTLALFVNQFLEGDSIAQMECLVGSLDFNSILHLWDSLGRPVADNQPPARIQHELRTSLRDQRPFFPCNSLTIP</sequence>
<proteinExistence type="predicted"/>
<evidence type="ECO:0000313" key="3">
    <source>
        <dbReference type="Proteomes" id="UP000887013"/>
    </source>
</evidence>
<dbReference type="Proteomes" id="UP000887013">
    <property type="component" value="Unassembled WGS sequence"/>
</dbReference>
<dbReference type="EMBL" id="BMAW01006175">
    <property type="protein sequence ID" value="GFS97687.1"/>
    <property type="molecule type" value="Genomic_DNA"/>
</dbReference>
<evidence type="ECO:0000256" key="1">
    <source>
        <dbReference type="SAM" id="Phobius"/>
    </source>
</evidence>
<organism evidence="2 3">
    <name type="scientific">Nephila pilipes</name>
    <name type="common">Giant wood spider</name>
    <name type="synonym">Nephila maculata</name>
    <dbReference type="NCBI Taxonomy" id="299642"/>
    <lineage>
        <taxon>Eukaryota</taxon>
        <taxon>Metazoa</taxon>
        <taxon>Ecdysozoa</taxon>
        <taxon>Arthropoda</taxon>
        <taxon>Chelicerata</taxon>
        <taxon>Arachnida</taxon>
        <taxon>Araneae</taxon>
        <taxon>Araneomorphae</taxon>
        <taxon>Entelegynae</taxon>
        <taxon>Araneoidea</taxon>
        <taxon>Nephilidae</taxon>
        <taxon>Nephila</taxon>
    </lineage>
</organism>
<reference evidence="2" key="1">
    <citation type="submission" date="2020-08" db="EMBL/GenBank/DDBJ databases">
        <title>Multicomponent nature underlies the extraordinary mechanical properties of spider dragline silk.</title>
        <authorList>
            <person name="Kono N."/>
            <person name="Nakamura H."/>
            <person name="Mori M."/>
            <person name="Yoshida Y."/>
            <person name="Ohtoshi R."/>
            <person name="Malay A.D."/>
            <person name="Moran D.A.P."/>
            <person name="Tomita M."/>
            <person name="Numata K."/>
            <person name="Arakawa K."/>
        </authorList>
    </citation>
    <scope>NUCLEOTIDE SEQUENCE</scope>
</reference>
<comment type="caution">
    <text evidence="2">The sequence shown here is derived from an EMBL/GenBank/DDBJ whole genome shotgun (WGS) entry which is preliminary data.</text>
</comment>
<feature type="transmembrane region" description="Helical" evidence="1">
    <location>
        <begin position="7"/>
        <end position="25"/>
    </location>
</feature>
<accession>A0A8X6TD82</accession>
<name>A0A8X6TD82_NEPPI</name>
<evidence type="ECO:0000313" key="2">
    <source>
        <dbReference type="EMBL" id="GFS97687.1"/>
    </source>
</evidence>
<dbReference type="AlphaFoldDB" id="A0A8X6TD82"/>
<keyword evidence="1" id="KW-0472">Membrane</keyword>
<dbReference type="OrthoDB" id="6537975at2759"/>
<keyword evidence="3" id="KW-1185">Reference proteome</keyword>
<keyword evidence="1" id="KW-0812">Transmembrane</keyword>